<gene>
    <name evidence="7" type="primary">RER1B_1</name>
    <name evidence="7" type="ORF">A4A49_53302</name>
</gene>
<keyword evidence="8" id="KW-1185">Reference proteome</keyword>
<keyword evidence="4 6" id="KW-1133">Transmembrane helix</keyword>
<accession>A0A1J6JPL0</accession>
<comment type="similarity">
    <text evidence="2">Belongs to the RER1 family.</text>
</comment>
<comment type="caution">
    <text evidence="7">The sequence shown here is derived from an EMBL/GenBank/DDBJ whole genome shotgun (WGS) entry which is preliminary data.</text>
</comment>
<reference evidence="7" key="1">
    <citation type="submission" date="2016-11" db="EMBL/GenBank/DDBJ databases">
        <title>The genome of Nicotiana attenuata.</title>
        <authorList>
            <person name="Xu S."/>
            <person name="Brockmoeller T."/>
            <person name="Gaquerel E."/>
            <person name="Navarro A."/>
            <person name="Kuhl H."/>
            <person name="Gase K."/>
            <person name="Ling Z."/>
            <person name="Zhou W."/>
            <person name="Kreitzer C."/>
            <person name="Stanke M."/>
            <person name="Tang H."/>
            <person name="Lyons E."/>
            <person name="Pandey P."/>
            <person name="Pandey S.P."/>
            <person name="Timmermann B."/>
            <person name="Baldwin I.T."/>
        </authorList>
    </citation>
    <scope>NUCLEOTIDE SEQUENCE [LARGE SCALE GENOMIC DNA]</scope>
    <source>
        <strain evidence="7">UT</strain>
    </source>
</reference>
<dbReference type="PANTHER" id="PTHR10743:SF17">
    <property type="entry name" value="PROTEIN RER1A"/>
    <property type="match status" value="1"/>
</dbReference>
<dbReference type="GO" id="GO:0006890">
    <property type="term" value="P:retrograde vesicle-mediated transport, Golgi to endoplasmic reticulum"/>
    <property type="evidence" value="ECO:0007669"/>
    <property type="project" value="TreeGrafter"/>
</dbReference>
<keyword evidence="5 6" id="KW-0472">Membrane</keyword>
<feature type="transmembrane region" description="Helical" evidence="6">
    <location>
        <begin position="34"/>
        <end position="53"/>
    </location>
</feature>
<evidence type="ECO:0000256" key="1">
    <source>
        <dbReference type="ARBA" id="ARBA00004141"/>
    </source>
</evidence>
<evidence type="ECO:0000256" key="3">
    <source>
        <dbReference type="ARBA" id="ARBA00022692"/>
    </source>
</evidence>
<dbReference type="GO" id="GO:0005783">
    <property type="term" value="C:endoplasmic reticulum"/>
    <property type="evidence" value="ECO:0007669"/>
    <property type="project" value="GOC"/>
</dbReference>
<name>A0A1J6JPL0_NICAT</name>
<protein>
    <submittedName>
        <fullName evidence="7">Protein rer1b</fullName>
    </submittedName>
</protein>
<evidence type="ECO:0000313" key="7">
    <source>
        <dbReference type="EMBL" id="OIT19725.1"/>
    </source>
</evidence>
<dbReference type="Gramene" id="OIT19725">
    <property type="protein sequence ID" value="OIT19725"/>
    <property type="gene ID" value="A4A49_53302"/>
</dbReference>
<dbReference type="InterPro" id="IPR004932">
    <property type="entry name" value="Rer1"/>
</dbReference>
<organism evidence="7 8">
    <name type="scientific">Nicotiana attenuata</name>
    <name type="common">Coyote tobacco</name>
    <dbReference type="NCBI Taxonomy" id="49451"/>
    <lineage>
        <taxon>Eukaryota</taxon>
        <taxon>Viridiplantae</taxon>
        <taxon>Streptophyta</taxon>
        <taxon>Embryophyta</taxon>
        <taxon>Tracheophyta</taxon>
        <taxon>Spermatophyta</taxon>
        <taxon>Magnoliopsida</taxon>
        <taxon>eudicotyledons</taxon>
        <taxon>Gunneridae</taxon>
        <taxon>Pentapetalae</taxon>
        <taxon>asterids</taxon>
        <taxon>lamiids</taxon>
        <taxon>Solanales</taxon>
        <taxon>Solanaceae</taxon>
        <taxon>Nicotianoideae</taxon>
        <taxon>Nicotianeae</taxon>
        <taxon>Nicotiana</taxon>
    </lineage>
</organism>
<dbReference type="PANTHER" id="PTHR10743">
    <property type="entry name" value="PROTEIN RER1"/>
    <property type="match status" value="1"/>
</dbReference>
<feature type="transmembrane region" description="Helical" evidence="6">
    <location>
        <begin position="59"/>
        <end position="78"/>
    </location>
</feature>
<feature type="transmembrane region" description="Helical" evidence="6">
    <location>
        <begin position="114"/>
        <end position="133"/>
    </location>
</feature>
<dbReference type="GO" id="GO:0006621">
    <property type="term" value="P:protein retention in ER lumen"/>
    <property type="evidence" value="ECO:0007669"/>
    <property type="project" value="TreeGrafter"/>
</dbReference>
<evidence type="ECO:0000256" key="5">
    <source>
        <dbReference type="ARBA" id="ARBA00023136"/>
    </source>
</evidence>
<dbReference type="Pfam" id="PF03248">
    <property type="entry name" value="Rer1"/>
    <property type="match status" value="1"/>
</dbReference>
<evidence type="ECO:0000313" key="8">
    <source>
        <dbReference type="Proteomes" id="UP000187609"/>
    </source>
</evidence>
<dbReference type="OMA" id="ISGADFW"/>
<sequence length="210" mass="24351">MEGVGDDGASAAAALNIKPAKSFQYYLDKTTPHVLYRWIGTTVIMALLYALRIYSVHGFYFVTYFLGFYIVYLLVGFLSPLVDPQMEPSDGPLLPTKASDEFKPLISRLPEFKFWYAITKALCIAFIITFFSLFDVPTYWPFLLFIWILHFVSTMDSLIRRMIRYKYILFNLGKQGSNTKDISGADFWSRFKPFYFSFPDHELIIELKGL</sequence>
<comment type="subcellular location">
    <subcellularLocation>
        <location evidence="1">Membrane</location>
        <topology evidence="1">Multi-pass membrane protein</topology>
    </subcellularLocation>
</comment>
<dbReference type="AlphaFoldDB" id="A0A1J6JPL0"/>
<dbReference type="Proteomes" id="UP000187609">
    <property type="component" value="Unassembled WGS sequence"/>
</dbReference>
<feature type="transmembrane region" description="Helical" evidence="6">
    <location>
        <begin position="139"/>
        <end position="159"/>
    </location>
</feature>
<dbReference type="EMBL" id="MJEQ01006353">
    <property type="protein sequence ID" value="OIT19725.1"/>
    <property type="molecule type" value="Genomic_DNA"/>
</dbReference>
<evidence type="ECO:0000256" key="6">
    <source>
        <dbReference type="SAM" id="Phobius"/>
    </source>
</evidence>
<evidence type="ECO:0000256" key="2">
    <source>
        <dbReference type="ARBA" id="ARBA00006070"/>
    </source>
</evidence>
<evidence type="ECO:0000256" key="4">
    <source>
        <dbReference type="ARBA" id="ARBA00022989"/>
    </source>
</evidence>
<keyword evidence="3 6" id="KW-0812">Transmembrane</keyword>
<dbReference type="GO" id="GO:0000139">
    <property type="term" value="C:Golgi membrane"/>
    <property type="evidence" value="ECO:0007669"/>
    <property type="project" value="TreeGrafter"/>
</dbReference>
<proteinExistence type="inferred from homology"/>